<dbReference type="InterPro" id="IPR001584">
    <property type="entry name" value="Integrase_cat-core"/>
</dbReference>
<dbReference type="Gene3D" id="3.30.420.10">
    <property type="entry name" value="Ribonuclease H-like superfamily/Ribonuclease H"/>
    <property type="match status" value="1"/>
</dbReference>
<dbReference type="EMBL" id="BKCJ010000448">
    <property type="protein sequence ID" value="GEU33297.1"/>
    <property type="molecule type" value="Genomic_DNA"/>
</dbReference>
<feature type="compositionally biased region" description="Basic and acidic residues" evidence="1">
    <location>
        <begin position="1046"/>
        <end position="1055"/>
    </location>
</feature>
<gene>
    <name evidence="3" type="ORF">Tci_005275</name>
</gene>
<sequence>MPIGRKEMMNFLFAKNKVGFITDSIKKPDKTATDYMFWMHCDAMVKGWFTTAMENDRRNSVKYARASVSAHYTKLRGLWDELETVLSILRCTCADCKCDIGKKMVDLREKERLYEFLMGLDNKFAIIRTQILATDRVLNLRNAYHLVAKDERQRAISSEKKTTVDLAAFKTFSHDRKKTIQTSKGIKPSSGTTNASRQMKSALNKLHTRSLISVGECKSGLYRMGMFGTRKKALMTTTKVSYRRLGHASDDKLSHNDFLKNVTFNKLCDSCSRAKLLDSGANERSIMLERENYITWESRFRRFLDNKLEDEERMRNSIQNRPYVRPMIPNPDDTAKQILEPLHVRHSRLMEEFDKFTAKEGESLESVNELLTTHVNIMDRNNVRPIPVLINTKFLICLQPEWSKYVTMKPRVRDAKYFREQMLLAMKDEARSNLNNEENDFMLDTLYGDETMEELSVAVMLMAEIQPVVHHMMNYNVKGALFTTPIAAKSKNLGANFVVAKSRLSVAKTPTTINKVIQLVFWIVDSGCSKHKTANLQLLINLVKKFMGTICFGNDHFAAITGYGDYVQGNLTICHVYYVEGLGHNLFLVGQFYDGDIEVAFRSTLYEQGKIKKASLPPKLVPRTESKLELLHMDLCGAIRVASINGKKYILVIVDDYSRYTWVYFLCIKDEAPDMIIDFINQVQRNLKAQILTIQTDNGTEFKHEKLQAFYAKLDLDGNVFHNAPPTPVFEEAESSSTYQDPSNMHEFHQNITQNKSRLVAKGYGQEEGINFEESFAPVARLEADKIFITYAAHKNFLIYQMNVKTAILNGPVKEEVFVRQPDGFVDPDFPNHVYRLKKALYGLKQAPRACFPHGSASQLVPRYHTTGRCNNYVMLQSIPCSPACKIVGQILLDHPLSYALTATADVPVVYLQQFWQTVHKVPNTKDTVKFKLDTQEITYMVDMFQAILKLHVETPENQFVAPVTIKIIESFMNKKEAIQYPRFIKLMIAGLMKNFPEIPQRVDEDYHTIKDDILLVNVYTNGNVLPGSHKENPKYVDDDDEEDKVDEKKDADMGSLETRTEEMQTPILTPPRSLRINLSLDKNIAQESTDNVPLPTTTTSKTPHFKRRISSKYSHIPDDLIENNLKPSIAVTIIEDRAAFHSEVMAISVILVASDSSEDNIGTHAGRVTLFGTIPTTIPDTTPVIAPPTTQTDTTGIPTETPIIAPIIPPSPDYTPASPDYSPTSKIKSDPSEDPSSGHIPSLPVVSPFLSSDDDTTDNDTPDTPPSPTHGTLFTEITASTQRSHVIPRRRVMILASGQPIPHGRLYCYHPNGPVHMMTVRNRVRPLPVQQLAMRH</sequence>
<feature type="compositionally biased region" description="Acidic residues" evidence="1">
    <location>
        <begin position="1253"/>
        <end position="1262"/>
    </location>
</feature>
<dbReference type="PANTHER" id="PTHR37610:SF97">
    <property type="entry name" value="RETROTRANSPOSON GAG DOMAIN-CONTAINING PROTEIN"/>
    <property type="match status" value="1"/>
</dbReference>
<dbReference type="InterPro" id="IPR012337">
    <property type="entry name" value="RNaseH-like_sf"/>
</dbReference>
<dbReference type="InterPro" id="IPR054722">
    <property type="entry name" value="PolX-like_BBD"/>
</dbReference>
<comment type="caution">
    <text evidence="3">The sequence shown here is derived from an EMBL/GenBank/DDBJ whole genome shotgun (WGS) entry which is preliminary data.</text>
</comment>
<proteinExistence type="predicted"/>
<name>A0A6L2J9U1_TANCI</name>
<feature type="compositionally biased region" description="Low complexity" evidence="1">
    <location>
        <begin position="1182"/>
        <end position="1207"/>
    </location>
</feature>
<dbReference type="GO" id="GO:0015074">
    <property type="term" value="P:DNA integration"/>
    <property type="evidence" value="ECO:0007669"/>
    <property type="project" value="InterPro"/>
</dbReference>
<feature type="domain" description="Integrase catalytic" evidence="2">
    <location>
        <begin position="618"/>
        <end position="717"/>
    </location>
</feature>
<dbReference type="Pfam" id="PF00665">
    <property type="entry name" value="rve"/>
    <property type="match status" value="1"/>
</dbReference>
<dbReference type="Pfam" id="PF07727">
    <property type="entry name" value="RVT_2"/>
    <property type="match status" value="1"/>
</dbReference>
<organism evidence="3">
    <name type="scientific">Tanacetum cinerariifolium</name>
    <name type="common">Dalmatian daisy</name>
    <name type="synonym">Chrysanthemum cinerariifolium</name>
    <dbReference type="NCBI Taxonomy" id="118510"/>
    <lineage>
        <taxon>Eukaryota</taxon>
        <taxon>Viridiplantae</taxon>
        <taxon>Streptophyta</taxon>
        <taxon>Embryophyta</taxon>
        <taxon>Tracheophyta</taxon>
        <taxon>Spermatophyta</taxon>
        <taxon>Magnoliopsida</taxon>
        <taxon>eudicotyledons</taxon>
        <taxon>Gunneridae</taxon>
        <taxon>Pentapetalae</taxon>
        <taxon>asterids</taxon>
        <taxon>campanulids</taxon>
        <taxon>Asterales</taxon>
        <taxon>Asteraceae</taxon>
        <taxon>Asteroideae</taxon>
        <taxon>Anthemideae</taxon>
        <taxon>Anthemidinae</taxon>
        <taxon>Tanacetum</taxon>
    </lineage>
</organism>
<reference evidence="3" key="1">
    <citation type="journal article" date="2019" name="Sci. Rep.">
        <title>Draft genome of Tanacetum cinerariifolium, the natural source of mosquito coil.</title>
        <authorList>
            <person name="Yamashiro T."/>
            <person name="Shiraishi A."/>
            <person name="Satake H."/>
            <person name="Nakayama K."/>
        </authorList>
    </citation>
    <scope>NUCLEOTIDE SEQUENCE</scope>
</reference>
<dbReference type="InterPro" id="IPR013103">
    <property type="entry name" value="RVT_2"/>
</dbReference>
<dbReference type="Pfam" id="PF22936">
    <property type="entry name" value="Pol_BBD"/>
    <property type="match status" value="1"/>
</dbReference>
<dbReference type="InterPro" id="IPR036397">
    <property type="entry name" value="RNaseH_sf"/>
</dbReference>
<protein>
    <recommendedName>
        <fullName evidence="2">Integrase catalytic domain-containing protein</fullName>
    </recommendedName>
</protein>
<evidence type="ECO:0000259" key="2">
    <source>
        <dbReference type="PROSITE" id="PS50994"/>
    </source>
</evidence>
<feature type="region of interest" description="Disordered" evidence="1">
    <location>
        <begin position="180"/>
        <end position="200"/>
    </location>
</feature>
<feature type="region of interest" description="Disordered" evidence="1">
    <location>
        <begin position="1028"/>
        <end position="1055"/>
    </location>
</feature>
<feature type="region of interest" description="Disordered" evidence="1">
    <location>
        <begin position="1182"/>
        <end position="1274"/>
    </location>
</feature>
<evidence type="ECO:0000313" key="3">
    <source>
        <dbReference type="EMBL" id="GEU33297.1"/>
    </source>
</evidence>
<accession>A0A6L2J9U1</accession>
<feature type="compositionally biased region" description="Low complexity" evidence="1">
    <location>
        <begin position="1242"/>
        <end position="1252"/>
    </location>
</feature>
<dbReference type="GO" id="GO:0003676">
    <property type="term" value="F:nucleic acid binding"/>
    <property type="evidence" value="ECO:0007669"/>
    <property type="project" value="InterPro"/>
</dbReference>
<evidence type="ECO:0000256" key="1">
    <source>
        <dbReference type="SAM" id="MobiDB-lite"/>
    </source>
</evidence>
<dbReference type="PROSITE" id="PS50994">
    <property type="entry name" value="INTEGRASE"/>
    <property type="match status" value="1"/>
</dbReference>
<dbReference type="SUPFAM" id="SSF53098">
    <property type="entry name" value="Ribonuclease H-like"/>
    <property type="match status" value="1"/>
</dbReference>
<dbReference type="PANTHER" id="PTHR37610">
    <property type="entry name" value="CCHC-TYPE DOMAIN-CONTAINING PROTEIN"/>
    <property type="match status" value="1"/>
</dbReference>